<comment type="caution">
    <text evidence="1">The sequence shown here is derived from an EMBL/GenBank/DDBJ whole genome shotgun (WGS) entry which is preliminary data.</text>
</comment>
<evidence type="ECO:0000313" key="2">
    <source>
        <dbReference type="Proteomes" id="UP000821845"/>
    </source>
</evidence>
<dbReference type="Proteomes" id="UP000821845">
    <property type="component" value="Chromosome 2"/>
</dbReference>
<protein>
    <submittedName>
        <fullName evidence="1">Uncharacterized protein</fullName>
    </submittedName>
</protein>
<keyword evidence="2" id="KW-1185">Reference proteome</keyword>
<reference evidence="1" key="1">
    <citation type="submission" date="2020-05" db="EMBL/GenBank/DDBJ databases">
        <title>Large-scale comparative analyses of tick genomes elucidate their genetic diversity and vector capacities.</title>
        <authorList>
            <person name="Jia N."/>
            <person name="Wang J."/>
            <person name="Shi W."/>
            <person name="Du L."/>
            <person name="Sun Y."/>
            <person name="Zhan W."/>
            <person name="Jiang J."/>
            <person name="Wang Q."/>
            <person name="Zhang B."/>
            <person name="Ji P."/>
            <person name="Sakyi L.B."/>
            <person name="Cui X."/>
            <person name="Yuan T."/>
            <person name="Jiang B."/>
            <person name="Yang W."/>
            <person name="Lam T.T.-Y."/>
            <person name="Chang Q."/>
            <person name="Ding S."/>
            <person name="Wang X."/>
            <person name="Zhu J."/>
            <person name="Ruan X."/>
            <person name="Zhao L."/>
            <person name="Wei J."/>
            <person name="Que T."/>
            <person name="Du C."/>
            <person name="Cheng J."/>
            <person name="Dai P."/>
            <person name="Han X."/>
            <person name="Huang E."/>
            <person name="Gao Y."/>
            <person name="Liu J."/>
            <person name="Shao H."/>
            <person name="Ye R."/>
            <person name="Li L."/>
            <person name="Wei W."/>
            <person name="Wang X."/>
            <person name="Wang C."/>
            <person name="Yang T."/>
            <person name="Huo Q."/>
            <person name="Li W."/>
            <person name="Guo W."/>
            <person name="Chen H."/>
            <person name="Zhou L."/>
            <person name="Ni X."/>
            <person name="Tian J."/>
            <person name="Zhou Y."/>
            <person name="Sheng Y."/>
            <person name="Liu T."/>
            <person name="Pan Y."/>
            <person name="Xia L."/>
            <person name="Li J."/>
            <person name="Zhao F."/>
            <person name="Cao W."/>
        </authorList>
    </citation>
    <scope>NUCLEOTIDE SEQUENCE</scope>
    <source>
        <strain evidence="1">Hyas-2018</strain>
    </source>
</reference>
<dbReference type="EMBL" id="CM023482">
    <property type="protein sequence ID" value="KAH6937893.1"/>
    <property type="molecule type" value="Genomic_DNA"/>
</dbReference>
<evidence type="ECO:0000313" key="1">
    <source>
        <dbReference type="EMBL" id="KAH6937893.1"/>
    </source>
</evidence>
<organism evidence="1 2">
    <name type="scientific">Hyalomma asiaticum</name>
    <name type="common">Tick</name>
    <dbReference type="NCBI Taxonomy" id="266040"/>
    <lineage>
        <taxon>Eukaryota</taxon>
        <taxon>Metazoa</taxon>
        <taxon>Ecdysozoa</taxon>
        <taxon>Arthropoda</taxon>
        <taxon>Chelicerata</taxon>
        <taxon>Arachnida</taxon>
        <taxon>Acari</taxon>
        <taxon>Parasitiformes</taxon>
        <taxon>Ixodida</taxon>
        <taxon>Ixodoidea</taxon>
        <taxon>Ixodidae</taxon>
        <taxon>Hyalomminae</taxon>
        <taxon>Hyalomma</taxon>
    </lineage>
</organism>
<sequence>MSLCSAETQSEASAAPTRDRSLAEFRNAAVGPDYKSVCFTGTQSVHKDDESMLSLCAVNRTMFALVMSIIPDTRPLRDISKADRLTLFLMKLKTGLTYGALGALFGIHPTSVARCFICVLNLLFDKTRSWIEWKHSDDVRTKKPDYFKLHYPNCKILIDCTGARVAQPAPVEIQDFYTSSKGTYSAKFLFGVAPNGALTFVRSAEDKGGFLDEFTAVASSVNPGGVLIDKSSVASANSTQANEVRSNSPSLNREGANSDVCDAGHSMYSVRLHVDRMILKLKSFNILNLPLSSNLHDNIDRIVHVICILANLQGSVLKSSGPDV</sequence>
<name>A0ACB7SVQ4_HYAAI</name>
<accession>A0ACB7SVQ4</accession>
<gene>
    <name evidence="1" type="ORF">HPB50_004733</name>
</gene>
<proteinExistence type="predicted"/>